<feature type="transmembrane region" description="Helical" evidence="8">
    <location>
        <begin position="270"/>
        <end position="294"/>
    </location>
</feature>
<accession>A0A6I2F4X8</accession>
<proteinExistence type="predicted"/>
<dbReference type="EMBL" id="WJIF01000006">
    <property type="protein sequence ID" value="MRG60505.1"/>
    <property type="molecule type" value="Genomic_DNA"/>
</dbReference>
<keyword evidence="6" id="KW-0175">Coiled coil</keyword>
<feature type="compositionally biased region" description="Basic and acidic residues" evidence="7">
    <location>
        <begin position="54"/>
        <end position="71"/>
    </location>
</feature>
<dbReference type="Proteomes" id="UP000431080">
    <property type="component" value="Unassembled WGS sequence"/>
</dbReference>
<comment type="caution">
    <text evidence="9">The sequence shown here is derived from an EMBL/GenBank/DDBJ whole genome shotgun (WGS) entry which is preliminary data.</text>
</comment>
<keyword evidence="4 8" id="KW-1133">Transmembrane helix</keyword>
<feature type="transmembrane region" description="Helical" evidence="8">
    <location>
        <begin position="334"/>
        <end position="364"/>
    </location>
</feature>
<evidence type="ECO:0000313" key="10">
    <source>
        <dbReference type="Proteomes" id="UP000431080"/>
    </source>
</evidence>
<evidence type="ECO:0000256" key="5">
    <source>
        <dbReference type="ARBA" id="ARBA00023136"/>
    </source>
</evidence>
<feature type="compositionally biased region" description="Low complexity" evidence="7">
    <location>
        <begin position="442"/>
        <end position="454"/>
    </location>
</feature>
<reference evidence="9 10" key="1">
    <citation type="submission" date="2019-10" db="EMBL/GenBank/DDBJ databases">
        <authorList>
            <person name="Nie G."/>
            <person name="Ming H."/>
            <person name="Yi B."/>
        </authorList>
    </citation>
    <scope>NUCLEOTIDE SEQUENCE [LARGE SCALE GENOMIC DNA]</scope>
    <source>
        <strain evidence="9 10">CFH 90414</strain>
    </source>
</reference>
<feature type="transmembrane region" description="Helical" evidence="8">
    <location>
        <begin position="227"/>
        <end position="250"/>
    </location>
</feature>
<keyword evidence="2" id="KW-1003">Cell membrane</keyword>
<dbReference type="GO" id="GO:0005886">
    <property type="term" value="C:plasma membrane"/>
    <property type="evidence" value="ECO:0007669"/>
    <property type="project" value="UniProtKB-SubCell"/>
</dbReference>
<evidence type="ECO:0000256" key="8">
    <source>
        <dbReference type="SAM" id="Phobius"/>
    </source>
</evidence>
<feature type="transmembrane region" description="Helical" evidence="8">
    <location>
        <begin position="306"/>
        <end position="328"/>
    </location>
</feature>
<comment type="subcellular location">
    <subcellularLocation>
        <location evidence="1">Cell membrane</location>
        <topology evidence="1">Multi-pass membrane protein</topology>
    </subcellularLocation>
</comment>
<dbReference type="Pfam" id="PF03631">
    <property type="entry name" value="Virul_fac_BrkB"/>
    <property type="match status" value="1"/>
</dbReference>
<feature type="region of interest" description="Disordered" evidence="7">
    <location>
        <begin position="442"/>
        <end position="476"/>
    </location>
</feature>
<organism evidence="9 10">
    <name type="scientific">Agromyces agglutinans</name>
    <dbReference type="NCBI Taxonomy" id="2662258"/>
    <lineage>
        <taxon>Bacteria</taxon>
        <taxon>Bacillati</taxon>
        <taxon>Actinomycetota</taxon>
        <taxon>Actinomycetes</taxon>
        <taxon>Micrococcales</taxon>
        <taxon>Microbacteriaceae</taxon>
        <taxon>Agromyces</taxon>
    </lineage>
</organism>
<dbReference type="InterPro" id="IPR017039">
    <property type="entry name" value="Virul_fac_BrkB"/>
</dbReference>
<gene>
    <name evidence="9" type="ORF">GE115_11605</name>
</gene>
<feature type="transmembrane region" description="Helical" evidence="8">
    <location>
        <begin position="179"/>
        <end position="206"/>
    </location>
</feature>
<feature type="transmembrane region" description="Helical" evidence="8">
    <location>
        <begin position="118"/>
        <end position="137"/>
    </location>
</feature>
<dbReference type="PANTHER" id="PTHR30213:SF1">
    <property type="entry name" value="INNER MEMBRANE PROTEIN YHJD"/>
    <property type="match status" value="1"/>
</dbReference>
<feature type="compositionally biased region" description="Basic residues" evidence="7">
    <location>
        <begin position="35"/>
        <end position="53"/>
    </location>
</feature>
<evidence type="ECO:0000256" key="2">
    <source>
        <dbReference type="ARBA" id="ARBA00022475"/>
    </source>
</evidence>
<evidence type="ECO:0000256" key="4">
    <source>
        <dbReference type="ARBA" id="ARBA00022989"/>
    </source>
</evidence>
<dbReference type="PANTHER" id="PTHR30213">
    <property type="entry name" value="INNER MEMBRANE PROTEIN YHJD"/>
    <property type="match status" value="1"/>
</dbReference>
<keyword evidence="5 8" id="KW-0472">Membrane</keyword>
<evidence type="ECO:0000256" key="7">
    <source>
        <dbReference type="SAM" id="MobiDB-lite"/>
    </source>
</evidence>
<evidence type="ECO:0000256" key="3">
    <source>
        <dbReference type="ARBA" id="ARBA00022692"/>
    </source>
</evidence>
<dbReference type="AlphaFoldDB" id="A0A6I2F4X8"/>
<feature type="region of interest" description="Disordered" evidence="7">
    <location>
        <begin position="34"/>
        <end position="71"/>
    </location>
</feature>
<sequence length="476" mass="51291">MRRDPTDPQRHQKGCHLNRGPLNGCHAPGCLGPRHSGHARRAASTRRRGRRYRDHVADRTERDAADGGPQWRERFDPQIQRVTTITNRTLALFPVRVWRAFLARNGFILSSGMSYQSLFAVFAGVYVLFAIAGIWLVGNAAAMDAFAALVNTFAPGLIGDDGVISQSTLDQIAQDNSGVFGWTGAIALGGFVWTAIGFVTYARIGVRSMFGLPKDTRSYVLLKARDLLAAICFGFVLLLATALSIVTTNFVDWGLALLGWDLTSGWSTFFVQAGVLVVVFAIDTLALAALFRFLSGAAMPWRRMWVGSLLGSAGLTVLQLFSSVVLAFTSDNPLLATFAVFIGLLLWFRITSIVILVAAAWVAVEAEDAHESLRAVTAEELAAERELQEYRALVTAARVRVRMSQQEFDRSGWFGRIGAKRNLARAQEELATLEASPPSAAAAAAVSSATLPGGSPAPSPTPAPGRSSTGDVGRLP</sequence>
<name>A0A6I2F4X8_9MICO</name>
<feature type="coiled-coil region" evidence="6">
    <location>
        <begin position="373"/>
        <end position="436"/>
    </location>
</feature>
<evidence type="ECO:0000313" key="9">
    <source>
        <dbReference type="EMBL" id="MRG60505.1"/>
    </source>
</evidence>
<keyword evidence="10" id="KW-1185">Reference proteome</keyword>
<evidence type="ECO:0000256" key="6">
    <source>
        <dbReference type="SAM" id="Coils"/>
    </source>
</evidence>
<evidence type="ECO:0000256" key="1">
    <source>
        <dbReference type="ARBA" id="ARBA00004651"/>
    </source>
</evidence>
<protein>
    <submittedName>
        <fullName evidence="9">YihY/virulence factor BrkB family protein</fullName>
    </submittedName>
</protein>
<keyword evidence="3 8" id="KW-0812">Transmembrane</keyword>